<reference evidence="1" key="1">
    <citation type="submission" date="2021-04" db="EMBL/GenBank/DDBJ databases">
        <title>Draft Genome Sequence of Pandoravirus japonicus, Isolated from the Sabaishi River of Niigata, Japan.</title>
        <authorList>
            <person name="Hosokawa N."/>
            <person name="Takahashi H."/>
            <person name="Aoki K."/>
            <person name="Takemura M."/>
        </authorList>
    </citation>
    <scope>NUCLEOTIDE SEQUENCE</scope>
</reference>
<protein>
    <submittedName>
        <fullName evidence="1">Uncharacterized protein</fullName>
    </submittedName>
</protein>
<organism evidence="1 2">
    <name type="scientific">Pandoravirus japonicus</name>
    <dbReference type="NCBI Taxonomy" id="2823154"/>
    <lineage>
        <taxon>Viruses</taxon>
        <taxon>Pandoravirus</taxon>
    </lineage>
</organism>
<accession>A0A811BLI3</accession>
<dbReference type="Proteomes" id="UP001253637">
    <property type="component" value="Segment"/>
</dbReference>
<proteinExistence type="predicted"/>
<sequence>MGGGDFHPEFDDRPEALAAVLVAAVKVDTKPMFAPLYDGVYAAVRRAADRRAYADALRVAVARALADGDGGGDDGSGNNACRTDDAAQSRCVRMLAEILSPARCALDLGPEAFATLLAGRPS</sequence>
<evidence type="ECO:0000313" key="1">
    <source>
        <dbReference type="EMBL" id="BCU02694.1"/>
    </source>
</evidence>
<evidence type="ECO:0000313" key="2">
    <source>
        <dbReference type="Proteomes" id="UP001253637"/>
    </source>
</evidence>
<dbReference type="EMBL" id="LC625835">
    <property type="protein sequence ID" value="BCU02694.1"/>
    <property type="molecule type" value="Genomic_DNA"/>
</dbReference>
<name>A0A811BLI3_9VIRU</name>